<organism evidence="6">
    <name type="scientific">marine sediment metagenome</name>
    <dbReference type="NCBI Taxonomy" id="412755"/>
    <lineage>
        <taxon>unclassified sequences</taxon>
        <taxon>metagenomes</taxon>
        <taxon>ecological metagenomes</taxon>
    </lineage>
</organism>
<dbReference type="GO" id="GO:0046872">
    <property type="term" value="F:metal ion binding"/>
    <property type="evidence" value="ECO:0007669"/>
    <property type="project" value="UniProtKB-KW"/>
</dbReference>
<dbReference type="InterPro" id="IPR004843">
    <property type="entry name" value="Calcineurin-like_PHP"/>
</dbReference>
<name>X0UAF1_9ZZZZ</name>
<dbReference type="PANTHER" id="PTHR42988">
    <property type="entry name" value="PHOSPHOHYDROLASE"/>
    <property type="match status" value="1"/>
</dbReference>
<keyword evidence="1" id="KW-0479">Metal-binding</keyword>
<comment type="similarity">
    <text evidence="4">Belongs to the cyclic nucleotide phosphodiesterase class-III family.</text>
</comment>
<dbReference type="InterPro" id="IPR050884">
    <property type="entry name" value="CNP_phosphodiesterase-III"/>
</dbReference>
<evidence type="ECO:0000259" key="5">
    <source>
        <dbReference type="Pfam" id="PF00149"/>
    </source>
</evidence>
<proteinExistence type="inferred from homology"/>
<evidence type="ECO:0000256" key="2">
    <source>
        <dbReference type="ARBA" id="ARBA00022801"/>
    </source>
</evidence>
<dbReference type="PANTHER" id="PTHR42988:SF2">
    <property type="entry name" value="CYCLIC NUCLEOTIDE PHOSPHODIESTERASE CBUA0032-RELATED"/>
    <property type="match status" value="1"/>
</dbReference>
<feature type="non-terminal residue" evidence="6">
    <location>
        <position position="1"/>
    </location>
</feature>
<protein>
    <recommendedName>
        <fullName evidence="5">Calcineurin-like phosphoesterase domain-containing protein</fullName>
    </recommendedName>
</protein>
<sequence length="214" mass="24428">TTEGLLSEYELASEKLKMIEGEIVVVPGNHDERNLGFKLFPEFFGKTTFIHEYEELTLLGLASSEPDKDDGRLGRRRHKLIEEGIRKNKKMTIIGFHHHLIPIPNSGREKNIIEDAGETLDIVLRNEVPLVLMGHRHVPYGVKIHNTLLVNAGTFSCNRTRAHFGYTFNIIDIEENSVVVTVVDIEKEKQKKMITFNPVDGSCINRYYDSEARI</sequence>
<dbReference type="Gene3D" id="3.60.21.10">
    <property type="match status" value="1"/>
</dbReference>
<evidence type="ECO:0000256" key="1">
    <source>
        <dbReference type="ARBA" id="ARBA00022723"/>
    </source>
</evidence>
<dbReference type="Pfam" id="PF00149">
    <property type="entry name" value="Metallophos"/>
    <property type="match status" value="1"/>
</dbReference>
<dbReference type="EMBL" id="BARS01023973">
    <property type="protein sequence ID" value="GAG02505.1"/>
    <property type="molecule type" value="Genomic_DNA"/>
</dbReference>
<dbReference type="SUPFAM" id="SSF56300">
    <property type="entry name" value="Metallo-dependent phosphatases"/>
    <property type="match status" value="1"/>
</dbReference>
<keyword evidence="3" id="KW-0408">Iron</keyword>
<evidence type="ECO:0000256" key="3">
    <source>
        <dbReference type="ARBA" id="ARBA00023004"/>
    </source>
</evidence>
<evidence type="ECO:0000256" key="4">
    <source>
        <dbReference type="ARBA" id="ARBA00025742"/>
    </source>
</evidence>
<dbReference type="GO" id="GO:0016787">
    <property type="term" value="F:hydrolase activity"/>
    <property type="evidence" value="ECO:0007669"/>
    <property type="project" value="UniProtKB-KW"/>
</dbReference>
<evidence type="ECO:0000313" key="6">
    <source>
        <dbReference type="EMBL" id="GAG02505.1"/>
    </source>
</evidence>
<feature type="domain" description="Calcineurin-like phosphoesterase" evidence="5">
    <location>
        <begin position="17"/>
        <end position="139"/>
    </location>
</feature>
<comment type="caution">
    <text evidence="6">The sequence shown here is derived from an EMBL/GenBank/DDBJ whole genome shotgun (WGS) entry which is preliminary data.</text>
</comment>
<dbReference type="AlphaFoldDB" id="X0UAF1"/>
<dbReference type="InterPro" id="IPR029052">
    <property type="entry name" value="Metallo-depent_PP-like"/>
</dbReference>
<reference evidence="6" key="1">
    <citation type="journal article" date="2014" name="Front. Microbiol.">
        <title>High frequency of phylogenetically diverse reductive dehalogenase-homologous genes in deep subseafloor sedimentary metagenomes.</title>
        <authorList>
            <person name="Kawai M."/>
            <person name="Futagami T."/>
            <person name="Toyoda A."/>
            <person name="Takaki Y."/>
            <person name="Nishi S."/>
            <person name="Hori S."/>
            <person name="Arai W."/>
            <person name="Tsubouchi T."/>
            <person name="Morono Y."/>
            <person name="Uchiyama I."/>
            <person name="Ito T."/>
            <person name="Fujiyama A."/>
            <person name="Inagaki F."/>
            <person name="Takami H."/>
        </authorList>
    </citation>
    <scope>NUCLEOTIDE SEQUENCE</scope>
    <source>
        <strain evidence="6">Expedition CK06-06</strain>
    </source>
</reference>
<gene>
    <name evidence="6" type="ORF">S01H1_38119</name>
</gene>
<keyword evidence="2" id="KW-0378">Hydrolase</keyword>
<accession>X0UAF1</accession>